<evidence type="ECO:0000256" key="2">
    <source>
        <dbReference type="ARBA" id="ARBA00023125"/>
    </source>
</evidence>
<protein>
    <recommendedName>
        <fullName evidence="5">OmpR/PhoB-type domain-containing protein</fullName>
    </recommendedName>
</protein>
<dbReference type="InterPro" id="IPR016032">
    <property type="entry name" value="Sig_transdc_resp-reg_C-effctor"/>
</dbReference>
<evidence type="ECO:0000256" key="3">
    <source>
        <dbReference type="ARBA" id="ARBA00023163"/>
    </source>
</evidence>
<dbReference type="InterPro" id="IPR036388">
    <property type="entry name" value="WH-like_DNA-bd_sf"/>
</dbReference>
<evidence type="ECO:0000256" key="4">
    <source>
        <dbReference type="PROSITE-ProRule" id="PRU01091"/>
    </source>
</evidence>
<dbReference type="GO" id="GO:0006355">
    <property type="term" value="P:regulation of DNA-templated transcription"/>
    <property type="evidence" value="ECO:0007669"/>
    <property type="project" value="InterPro"/>
</dbReference>
<feature type="domain" description="OmpR/PhoB-type" evidence="5">
    <location>
        <begin position="112"/>
        <end position="226"/>
    </location>
</feature>
<dbReference type="OrthoDB" id="2193619at2"/>
<dbReference type="InterPro" id="IPR001867">
    <property type="entry name" value="OmpR/PhoB-type_DNA-bd"/>
</dbReference>
<dbReference type="RefSeq" id="WP_010758903.1">
    <property type="nucleotide sequence ID" value="NZ_ASWD01000005.1"/>
</dbReference>
<dbReference type="SMART" id="SM00862">
    <property type="entry name" value="Trans_reg_C"/>
    <property type="match status" value="1"/>
</dbReference>
<keyword evidence="7" id="KW-1185">Reference proteome</keyword>
<keyword evidence="1" id="KW-0805">Transcription regulation</keyword>
<dbReference type="EMBL" id="AJAQ01000036">
    <property type="protein sequence ID" value="EOH90129.1"/>
    <property type="molecule type" value="Genomic_DNA"/>
</dbReference>
<dbReference type="Gene3D" id="1.10.10.10">
    <property type="entry name" value="Winged helix-like DNA-binding domain superfamily/Winged helix DNA-binding domain"/>
    <property type="match status" value="1"/>
</dbReference>
<evidence type="ECO:0000256" key="1">
    <source>
        <dbReference type="ARBA" id="ARBA00023015"/>
    </source>
</evidence>
<dbReference type="PATRIC" id="fig|1158607.3.peg.3941"/>
<reference evidence="6 7" key="1">
    <citation type="submission" date="2013-02" db="EMBL/GenBank/DDBJ databases">
        <title>The Genome Sequence of Enterococcus pallens BAA-351.</title>
        <authorList>
            <consortium name="The Broad Institute Genome Sequencing Platform"/>
            <consortium name="The Broad Institute Genome Sequencing Center for Infectious Disease"/>
            <person name="Earl A.M."/>
            <person name="Gilmore M.S."/>
            <person name="Lebreton F."/>
            <person name="Walker B."/>
            <person name="Young S.K."/>
            <person name="Zeng Q."/>
            <person name="Gargeya S."/>
            <person name="Fitzgerald M."/>
            <person name="Haas B."/>
            <person name="Abouelleil A."/>
            <person name="Alvarado L."/>
            <person name="Arachchi H.M."/>
            <person name="Berlin A.M."/>
            <person name="Chapman S.B."/>
            <person name="Dewar J."/>
            <person name="Goldberg J."/>
            <person name="Griggs A."/>
            <person name="Gujja S."/>
            <person name="Hansen M."/>
            <person name="Howarth C."/>
            <person name="Imamovic A."/>
            <person name="Larimer J."/>
            <person name="McCowan C."/>
            <person name="Murphy C."/>
            <person name="Neiman D."/>
            <person name="Pearson M."/>
            <person name="Priest M."/>
            <person name="Roberts A."/>
            <person name="Saif S."/>
            <person name="Shea T."/>
            <person name="Sisk P."/>
            <person name="Sykes S."/>
            <person name="Wortman J."/>
            <person name="Nusbaum C."/>
            <person name="Birren B."/>
        </authorList>
    </citation>
    <scope>NUCLEOTIDE SEQUENCE [LARGE SCALE GENOMIC DNA]</scope>
    <source>
        <strain evidence="6 7">ATCC BAA-351</strain>
    </source>
</reference>
<keyword evidence="3" id="KW-0804">Transcription</keyword>
<evidence type="ECO:0000313" key="6">
    <source>
        <dbReference type="EMBL" id="EOH90129.1"/>
    </source>
</evidence>
<gene>
    <name evidence="6" type="ORF">UAU_03958</name>
</gene>
<dbReference type="GO" id="GO:0003677">
    <property type="term" value="F:DNA binding"/>
    <property type="evidence" value="ECO:0007669"/>
    <property type="project" value="UniProtKB-UniRule"/>
</dbReference>
<evidence type="ECO:0000313" key="7">
    <source>
        <dbReference type="Proteomes" id="UP000013782"/>
    </source>
</evidence>
<dbReference type="AlphaFoldDB" id="R2SPP7"/>
<keyword evidence="2 4" id="KW-0238">DNA-binding</keyword>
<dbReference type="PROSITE" id="PS51755">
    <property type="entry name" value="OMPR_PHOB"/>
    <property type="match status" value="1"/>
</dbReference>
<dbReference type="HOGENOM" id="CLU_088180_0_0_9"/>
<organism evidence="6 7">
    <name type="scientific">Enterococcus pallens ATCC BAA-351</name>
    <dbReference type="NCBI Taxonomy" id="1158607"/>
    <lineage>
        <taxon>Bacteria</taxon>
        <taxon>Bacillati</taxon>
        <taxon>Bacillota</taxon>
        <taxon>Bacilli</taxon>
        <taxon>Lactobacillales</taxon>
        <taxon>Enterococcaceae</taxon>
        <taxon>Enterococcus</taxon>
    </lineage>
</organism>
<feature type="DNA-binding region" description="OmpR/PhoB-type" evidence="4">
    <location>
        <begin position="112"/>
        <end position="226"/>
    </location>
</feature>
<dbReference type="eggNOG" id="COG0745">
    <property type="taxonomic scope" value="Bacteria"/>
</dbReference>
<name>R2SPP7_9ENTE</name>
<dbReference type="Proteomes" id="UP000013782">
    <property type="component" value="Unassembled WGS sequence"/>
</dbReference>
<dbReference type="Pfam" id="PF00486">
    <property type="entry name" value="Trans_reg_C"/>
    <property type="match status" value="1"/>
</dbReference>
<proteinExistence type="predicted"/>
<comment type="caution">
    <text evidence="6">The sequence shown here is derived from an EMBL/GenBank/DDBJ whole genome shotgun (WGS) entry which is preliminary data.</text>
</comment>
<dbReference type="GO" id="GO:0000160">
    <property type="term" value="P:phosphorelay signal transduction system"/>
    <property type="evidence" value="ECO:0007669"/>
    <property type="project" value="InterPro"/>
</dbReference>
<evidence type="ECO:0000259" key="5">
    <source>
        <dbReference type="PROSITE" id="PS51755"/>
    </source>
</evidence>
<accession>R2SPP7</accession>
<dbReference type="STRING" id="160454.RV10_GL003625"/>
<dbReference type="SUPFAM" id="SSF46894">
    <property type="entry name" value="C-terminal effector domain of the bipartite response regulators"/>
    <property type="match status" value="1"/>
</dbReference>
<sequence>MERVLILSKDPFGEKKLQELFQRLNMEVYCSSSLLSRDQSCADIISYFSLIIISETISTIELQHYLPRLKKYNVPIFRRGNPAKIRQSELAWIENEVDGWIDEDAPISEMIENVAEHIFSYLIDSDTNEAGLTDSAVTIPSKEIYAMFMRSLSKNEKELLINLYNAKGRVVPRETLCQLIWEAPSTPSNLSQLSSLIVKLKAKISSIGFDDNELQTLWGKGYRIEEELYSFLKKHGFPSMQKELIQNLSF</sequence>